<reference evidence="1" key="1">
    <citation type="journal article" date="2014" name="Front. Microbiol.">
        <title>High frequency of phylogenetically diverse reductive dehalogenase-homologous genes in deep subseafloor sedimentary metagenomes.</title>
        <authorList>
            <person name="Kawai M."/>
            <person name="Futagami T."/>
            <person name="Toyoda A."/>
            <person name="Takaki Y."/>
            <person name="Nishi S."/>
            <person name="Hori S."/>
            <person name="Arai W."/>
            <person name="Tsubouchi T."/>
            <person name="Morono Y."/>
            <person name="Uchiyama I."/>
            <person name="Ito T."/>
            <person name="Fujiyama A."/>
            <person name="Inagaki F."/>
            <person name="Takami H."/>
        </authorList>
    </citation>
    <scope>NUCLEOTIDE SEQUENCE</scope>
    <source>
        <strain evidence="1">Expedition CK06-06</strain>
    </source>
</reference>
<accession>X1ULH1</accession>
<sequence length="124" mass="13635">MFGLGHMYESIRIISLYDDTPFSTILEDVLAEQHTVAGEKQGPIAPHDDEAIRTASEHVPIEYITAERSTQQSITADVPADDATALVASNTPGDYNADEYKNSLDETLKGITRRQNSLSQPPFL</sequence>
<proteinExistence type="predicted"/>
<dbReference type="AlphaFoldDB" id="X1ULH1"/>
<feature type="non-terminal residue" evidence="1">
    <location>
        <position position="124"/>
    </location>
</feature>
<organism evidence="1">
    <name type="scientific">marine sediment metagenome</name>
    <dbReference type="NCBI Taxonomy" id="412755"/>
    <lineage>
        <taxon>unclassified sequences</taxon>
        <taxon>metagenomes</taxon>
        <taxon>ecological metagenomes</taxon>
    </lineage>
</organism>
<evidence type="ECO:0000313" key="1">
    <source>
        <dbReference type="EMBL" id="GAJ04432.1"/>
    </source>
</evidence>
<dbReference type="EMBL" id="BARW01034252">
    <property type="protein sequence ID" value="GAJ04432.1"/>
    <property type="molecule type" value="Genomic_DNA"/>
</dbReference>
<name>X1ULH1_9ZZZZ</name>
<protein>
    <submittedName>
        <fullName evidence="1">Uncharacterized protein</fullName>
    </submittedName>
</protein>
<gene>
    <name evidence="1" type="ORF">S12H4_53729</name>
</gene>
<comment type="caution">
    <text evidence="1">The sequence shown here is derived from an EMBL/GenBank/DDBJ whole genome shotgun (WGS) entry which is preliminary data.</text>
</comment>